<proteinExistence type="predicted"/>
<accession>A0AAE0A1X0</accession>
<dbReference type="EMBL" id="JANJYJ010000007">
    <property type="protein sequence ID" value="KAK3199230.1"/>
    <property type="molecule type" value="Genomic_DNA"/>
</dbReference>
<evidence type="ECO:0000313" key="1">
    <source>
        <dbReference type="EMBL" id="KAK3199230.1"/>
    </source>
</evidence>
<keyword evidence="2" id="KW-1185">Reference proteome</keyword>
<name>A0AAE0A1X0_9ROSI</name>
<sequence length="181" mass="20587">MDLQVAYSTNYQNRRINIKQKQNSSSSLGLRRWEDLSFDLLKQLFKSVEISHLSQNVSSVCHSWRSGCWHVLFWANNELDLSVTKPVLDAVKSTAAKPLNAIVVPCSGNKYVQAMVEIKLMELLKSISEDNDEFGISLAAWRSSIRTVLNPKSIQISDKHFVYIAKRTSGLEKLDSFKDHN</sequence>
<evidence type="ECO:0008006" key="3">
    <source>
        <dbReference type="Google" id="ProtNLM"/>
    </source>
</evidence>
<dbReference type="Proteomes" id="UP001281410">
    <property type="component" value="Unassembled WGS sequence"/>
</dbReference>
<organism evidence="1 2">
    <name type="scientific">Dipteronia sinensis</name>
    <dbReference type="NCBI Taxonomy" id="43782"/>
    <lineage>
        <taxon>Eukaryota</taxon>
        <taxon>Viridiplantae</taxon>
        <taxon>Streptophyta</taxon>
        <taxon>Embryophyta</taxon>
        <taxon>Tracheophyta</taxon>
        <taxon>Spermatophyta</taxon>
        <taxon>Magnoliopsida</taxon>
        <taxon>eudicotyledons</taxon>
        <taxon>Gunneridae</taxon>
        <taxon>Pentapetalae</taxon>
        <taxon>rosids</taxon>
        <taxon>malvids</taxon>
        <taxon>Sapindales</taxon>
        <taxon>Sapindaceae</taxon>
        <taxon>Hippocastanoideae</taxon>
        <taxon>Acereae</taxon>
        <taxon>Dipteronia</taxon>
    </lineage>
</organism>
<comment type="caution">
    <text evidence="1">The sequence shown here is derived from an EMBL/GenBank/DDBJ whole genome shotgun (WGS) entry which is preliminary data.</text>
</comment>
<dbReference type="InterPro" id="IPR032675">
    <property type="entry name" value="LRR_dom_sf"/>
</dbReference>
<dbReference type="Gene3D" id="3.80.10.10">
    <property type="entry name" value="Ribonuclease Inhibitor"/>
    <property type="match status" value="1"/>
</dbReference>
<evidence type="ECO:0000313" key="2">
    <source>
        <dbReference type="Proteomes" id="UP001281410"/>
    </source>
</evidence>
<protein>
    <recommendedName>
        <fullName evidence="3">F-box domain-containing protein</fullName>
    </recommendedName>
</protein>
<gene>
    <name evidence="1" type="ORF">Dsin_022645</name>
</gene>
<dbReference type="AlphaFoldDB" id="A0AAE0A1X0"/>
<reference evidence="1" key="1">
    <citation type="journal article" date="2023" name="Plant J.">
        <title>Genome sequences and population genomics provide insights into the demographic history, inbreeding, and mutation load of two 'living fossil' tree species of Dipteronia.</title>
        <authorList>
            <person name="Feng Y."/>
            <person name="Comes H.P."/>
            <person name="Chen J."/>
            <person name="Zhu S."/>
            <person name="Lu R."/>
            <person name="Zhang X."/>
            <person name="Li P."/>
            <person name="Qiu J."/>
            <person name="Olsen K.M."/>
            <person name="Qiu Y."/>
        </authorList>
    </citation>
    <scope>NUCLEOTIDE SEQUENCE</scope>
    <source>
        <strain evidence="1">NBL</strain>
    </source>
</reference>